<protein>
    <submittedName>
        <fullName evidence="3">Response regulator receiver</fullName>
    </submittedName>
</protein>
<evidence type="ECO:0000313" key="3">
    <source>
        <dbReference type="EMBL" id="KTC94205.1"/>
    </source>
</evidence>
<keyword evidence="1" id="KW-0597">Phosphoprotein</keyword>
<dbReference type="PROSITE" id="PS50110">
    <property type="entry name" value="RESPONSE_REGULATORY"/>
    <property type="match status" value="1"/>
</dbReference>
<evidence type="ECO:0000259" key="2">
    <source>
        <dbReference type="PROSITE" id="PS50110"/>
    </source>
</evidence>
<dbReference type="PATRIC" id="fig|448.7.peg.2492"/>
<gene>
    <name evidence="3" type="ORF">Lery_2372</name>
</gene>
<name>A0A0W0TFH0_LEGER</name>
<dbReference type="OrthoDB" id="5639780at2"/>
<accession>A0A0W0TFH0</accession>
<feature type="modified residue" description="4-aspartylphosphate" evidence="1">
    <location>
        <position position="55"/>
    </location>
</feature>
<comment type="caution">
    <text evidence="3">The sequence shown here is derived from an EMBL/GenBank/DDBJ whole genome shotgun (WGS) entry which is preliminary data.</text>
</comment>
<feature type="domain" description="Response regulatory" evidence="2">
    <location>
        <begin position="6"/>
        <end position="120"/>
    </location>
</feature>
<dbReference type="STRING" id="448.Lery_2372"/>
<proteinExistence type="predicted"/>
<evidence type="ECO:0000256" key="1">
    <source>
        <dbReference type="PROSITE-ProRule" id="PRU00169"/>
    </source>
</evidence>
<dbReference type="EMBL" id="LNYA01000034">
    <property type="protein sequence ID" value="KTC94205.1"/>
    <property type="molecule type" value="Genomic_DNA"/>
</dbReference>
<sequence>MDNSLFLLIVDESLGERILIRAQLQQLNHRVDMAWDAHSGLELALMRRYDFILIDRNLDGGFNYRELMLRIQNDSELNKLTPIVILSKELHRDKMNQDSETYGVKPITQNDALKLMELLKQLKSS</sequence>
<dbReference type="InterPro" id="IPR011006">
    <property type="entry name" value="CheY-like_superfamily"/>
</dbReference>
<evidence type="ECO:0000313" key="4">
    <source>
        <dbReference type="Proteomes" id="UP000054773"/>
    </source>
</evidence>
<dbReference type="Proteomes" id="UP000054773">
    <property type="component" value="Unassembled WGS sequence"/>
</dbReference>
<dbReference type="GO" id="GO:0000160">
    <property type="term" value="P:phosphorelay signal transduction system"/>
    <property type="evidence" value="ECO:0007669"/>
    <property type="project" value="InterPro"/>
</dbReference>
<dbReference type="InterPro" id="IPR001789">
    <property type="entry name" value="Sig_transdc_resp-reg_receiver"/>
</dbReference>
<dbReference type="RefSeq" id="WP_058527485.1">
    <property type="nucleotide sequence ID" value="NZ_CAAAHY010000003.1"/>
</dbReference>
<dbReference type="SUPFAM" id="SSF52172">
    <property type="entry name" value="CheY-like"/>
    <property type="match status" value="1"/>
</dbReference>
<keyword evidence="4" id="KW-1185">Reference proteome</keyword>
<organism evidence="3 4">
    <name type="scientific">Legionella erythra</name>
    <dbReference type="NCBI Taxonomy" id="448"/>
    <lineage>
        <taxon>Bacteria</taxon>
        <taxon>Pseudomonadati</taxon>
        <taxon>Pseudomonadota</taxon>
        <taxon>Gammaproteobacteria</taxon>
        <taxon>Legionellales</taxon>
        <taxon>Legionellaceae</taxon>
        <taxon>Legionella</taxon>
    </lineage>
</organism>
<dbReference type="AlphaFoldDB" id="A0A0W0TFH0"/>
<dbReference type="Gene3D" id="3.40.50.2300">
    <property type="match status" value="1"/>
</dbReference>
<reference evidence="3 4" key="1">
    <citation type="submission" date="2015-11" db="EMBL/GenBank/DDBJ databases">
        <title>Genomic analysis of 38 Legionella species identifies large and diverse effector repertoires.</title>
        <authorList>
            <person name="Burstein D."/>
            <person name="Amaro F."/>
            <person name="Zusman T."/>
            <person name="Lifshitz Z."/>
            <person name="Cohen O."/>
            <person name="Gilbert J.A."/>
            <person name="Pupko T."/>
            <person name="Shuman H.A."/>
            <person name="Segal G."/>
        </authorList>
    </citation>
    <scope>NUCLEOTIDE SEQUENCE [LARGE SCALE GENOMIC DNA]</scope>
    <source>
        <strain evidence="3 4">SE-32A-C8</strain>
    </source>
</reference>